<accession>A0A521E0H8</accession>
<gene>
    <name evidence="1" type="ORF">SAMN06265171_106274</name>
</gene>
<evidence type="ECO:0000313" key="1">
    <source>
        <dbReference type="EMBL" id="SMO77466.1"/>
    </source>
</evidence>
<name>A0A521E0H8_9FLAO</name>
<dbReference type="RefSeq" id="WP_142718717.1">
    <property type="nucleotide sequence ID" value="NZ_FXTC01000006.1"/>
</dbReference>
<protein>
    <submittedName>
        <fullName evidence="1">Uncharacterized protein</fullName>
    </submittedName>
</protein>
<dbReference type="Proteomes" id="UP000316916">
    <property type="component" value="Unassembled WGS sequence"/>
</dbReference>
<reference evidence="1 2" key="1">
    <citation type="submission" date="2017-05" db="EMBL/GenBank/DDBJ databases">
        <authorList>
            <person name="Varghese N."/>
            <person name="Submissions S."/>
        </authorList>
    </citation>
    <scope>NUCLEOTIDE SEQUENCE [LARGE SCALE GENOMIC DNA]</scope>
    <source>
        <strain evidence="1 2">DSM 29371</strain>
    </source>
</reference>
<sequence>MDLSSEKYAYQSHYNFSENRVVDNVELEGLEGKDFRFRELMRQNGGVQWSTEKANQEANSAAFMAVIN</sequence>
<dbReference type="EMBL" id="FXTC01000006">
    <property type="protein sequence ID" value="SMO77466.1"/>
    <property type="molecule type" value="Genomic_DNA"/>
</dbReference>
<dbReference type="AlphaFoldDB" id="A0A521E0H8"/>
<proteinExistence type="predicted"/>
<organism evidence="1 2">
    <name type="scientific">Chryseobacterium rhizoplanae</name>
    <dbReference type="NCBI Taxonomy" id="1609531"/>
    <lineage>
        <taxon>Bacteria</taxon>
        <taxon>Pseudomonadati</taxon>
        <taxon>Bacteroidota</taxon>
        <taxon>Flavobacteriia</taxon>
        <taxon>Flavobacteriales</taxon>
        <taxon>Weeksellaceae</taxon>
        <taxon>Chryseobacterium group</taxon>
        <taxon>Chryseobacterium</taxon>
    </lineage>
</organism>
<evidence type="ECO:0000313" key="2">
    <source>
        <dbReference type="Proteomes" id="UP000316916"/>
    </source>
</evidence>
<keyword evidence="2" id="KW-1185">Reference proteome</keyword>